<name>A0A5D0G0X3_9FLAO</name>
<gene>
    <name evidence="1" type="ORF">FVF61_11825</name>
</gene>
<dbReference type="RefSeq" id="WP_148456686.1">
    <property type="nucleotide sequence ID" value="NZ_VSFC01000054.1"/>
</dbReference>
<keyword evidence="2" id="KW-1185">Reference proteome</keyword>
<dbReference type="AlphaFoldDB" id="A0A5D0G0X3"/>
<proteinExistence type="predicted"/>
<dbReference type="EMBL" id="VSFC01000054">
    <property type="protein sequence ID" value="TYA52723.1"/>
    <property type="molecule type" value="Genomic_DNA"/>
</dbReference>
<accession>A0A5D0G0X3</accession>
<evidence type="ECO:0000313" key="1">
    <source>
        <dbReference type="EMBL" id="TYA52723.1"/>
    </source>
</evidence>
<reference evidence="1 2" key="1">
    <citation type="submission" date="2019-08" db="EMBL/GenBank/DDBJ databases">
        <title>Formosa sediminis sp. nov., isolated from marine sediment.</title>
        <authorList>
            <person name="Cao W.R."/>
        </authorList>
    </citation>
    <scope>NUCLEOTIDE SEQUENCE [LARGE SCALE GENOMIC DNA]</scope>
    <source>
        <strain evidence="1 2">1494</strain>
    </source>
</reference>
<sequence length="89" mass="10534">MENTIQTIIQSKIPRGHIFDAHTIIEHLIQYDSDTYLSSYQNNWTTDFYHSKISKLISTFEGKLIERQGTSWSQNIHKNFSPNMCWIKI</sequence>
<comment type="caution">
    <text evidence="1">The sequence shown here is derived from an EMBL/GenBank/DDBJ whole genome shotgun (WGS) entry which is preliminary data.</text>
</comment>
<dbReference type="OrthoDB" id="1494623at2"/>
<protein>
    <submittedName>
        <fullName evidence="1">Uncharacterized protein</fullName>
    </submittedName>
</protein>
<organism evidence="1 2">
    <name type="scientific">Formosa maritima</name>
    <dbReference type="NCBI Taxonomy" id="2592046"/>
    <lineage>
        <taxon>Bacteria</taxon>
        <taxon>Pseudomonadati</taxon>
        <taxon>Bacteroidota</taxon>
        <taxon>Flavobacteriia</taxon>
        <taxon>Flavobacteriales</taxon>
        <taxon>Flavobacteriaceae</taxon>
        <taxon>Formosa</taxon>
    </lineage>
</organism>
<evidence type="ECO:0000313" key="2">
    <source>
        <dbReference type="Proteomes" id="UP000324550"/>
    </source>
</evidence>
<dbReference type="Proteomes" id="UP000324550">
    <property type="component" value="Unassembled WGS sequence"/>
</dbReference>